<reference evidence="2 3" key="1">
    <citation type="submission" date="2018-09" db="EMBL/GenBank/DDBJ databases">
        <title>Discovery and Ecogenomic Context for Candidatus Cryosericales, a Global Caldiserica Order Active in Thawing Permafrost.</title>
        <authorList>
            <person name="Martinez M.A."/>
            <person name="Woodcroft B.J."/>
            <person name="Ignacio Espinoza J.C."/>
            <person name="Zayed A."/>
            <person name="Singleton C.M."/>
            <person name="Boyd J."/>
            <person name="Li Y.-F."/>
            <person name="Purvine S."/>
            <person name="Maughan H."/>
            <person name="Hodgkins S.B."/>
            <person name="Anderson D."/>
            <person name="Sederholm M."/>
            <person name="Temperton B."/>
            <person name="Saleska S.R."/>
            <person name="Tyson G.W."/>
            <person name="Rich V.I."/>
        </authorList>
    </citation>
    <scope>NUCLEOTIDE SEQUENCE [LARGE SCALE GENOMIC DNA]</scope>
    <source>
        <strain evidence="2 3">SMC7</strain>
    </source>
</reference>
<comment type="caution">
    <text evidence="2">The sequence shown here is derived from an EMBL/GenBank/DDBJ whole genome shotgun (WGS) entry which is preliminary data.</text>
</comment>
<evidence type="ECO:0000313" key="3">
    <source>
        <dbReference type="Proteomes" id="UP000266328"/>
    </source>
</evidence>
<organism evidence="2 3">
    <name type="scientific">Candidatus Cryosericum terrychapinii</name>
    <dbReference type="NCBI Taxonomy" id="2290919"/>
    <lineage>
        <taxon>Bacteria</taxon>
        <taxon>Pseudomonadati</taxon>
        <taxon>Caldisericota/Cryosericota group</taxon>
        <taxon>Candidatus Cryosericota</taxon>
        <taxon>Candidatus Cryosericia</taxon>
        <taxon>Candidatus Cryosericales</taxon>
        <taxon>Candidatus Cryosericaceae</taxon>
        <taxon>Candidatus Cryosericum</taxon>
    </lineage>
</organism>
<accession>A0A398CXT4</accession>
<dbReference type="GO" id="GO:0140359">
    <property type="term" value="F:ABC-type transporter activity"/>
    <property type="evidence" value="ECO:0007669"/>
    <property type="project" value="InterPro"/>
</dbReference>
<dbReference type="AlphaFoldDB" id="A0A398CXT4"/>
<keyword evidence="3" id="KW-1185">Reference proteome</keyword>
<evidence type="ECO:0000256" key="1">
    <source>
        <dbReference type="SAM" id="Phobius"/>
    </source>
</evidence>
<feature type="transmembrane region" description="Helical" evidence="1">
    <location>
        <begin position="162"/>
        <end position="184"/>
    </location>
</feature>
<keyword evidence="1" id="KW-0472">Membrane</keyword>
<dbReference type="Pfam" id="PF12679">
    <property type="entry name" value="ABC2_membrane_2"/>
    <property type="match status" value="1"/>
</dbReference>
<dbReference type="EMBL" id="QXIS01000027">
    <property type="protein sequence ID" value="RIE06049.1"/>
    <property type="molecule type" value="Genomic_DNA"/>
</dbReference>
<dbReference type="RefSeq" id="WP_119089148.1">
    <property type="nucleotide sequence ID" value="NZ_QXIS01000027.1"/>
</dbReference>
<dbReference type="PANTHER" id="PTHR37305">
    <property type="entry name" value="INTEGRAL MEMBRANE PROTEIN-RELATED"/>
    <property type="match status" value="1"/>
</dbReference>
<dbReference type="OrthoDB" id="9800309at2"/>
<protein>
    <submittedName>
        <fullName evidence="2">ABC transporter</fullName>
    </submittedName>
</protein>
<feature type="transmembrane region" description="Helical" evidence="1">
    <location>
        <begin position="241"/>
        <end position="261"/>
    </location>
</feature>
<feature type="transmembrane region" description="Helical" evidence="1">
    <location>
        <begin position="12"/>
        <end position="31"/>
    </location>
</feature>
<evidence type="ECO:0000313" key="2">
    <source>
        <dbReference type="EMBL" id="RIE06049.1"/>
    </source>
</evidence>
<proteinExistence type="predicted"/>
<keyword evidence="1" id="KW-0812">Transmembrane</keyword>
<sequence length="268" mass="29053">MNMVLRELKASSRALIIWSVSMFLCVLTGTIKFTAYTTATSTGPSINELLKTMPTSIKALFGFASFDMATMAGYLALLFIYVELVAAIHAALLGAGIIAKEESDKTTEYLMTKPVSRAAIVTSKLVAALLNVVVINVVTLVSFLVVIPLYSKGNDISGEVLMLTLSMFVVQLIFLSLGAVLAAWMRHPRTSGSVATGVLFTAYFVARITDMSDKLRFLNVISPFKYFDLGRMVAGNGLNTGIVLLSLALVAAFTALTYVFYQKRDLNI</sequence>
<keyword evidence="1" id="KW-1133">Transmembrane helix</keyword>
<feature type="transmembrane region" description="Helical" evidence="1">
    <location>
        <begin position="191"/>
        <end position="209"/>
    </location>
</feature>
<name>A0A398CXT4_9BACT</name>
<dbReference type="PANTHER" id="PTHR37305:SF1">
    <property type="entry name" value="MEMBRANE PROTEIN"/>
    <property type="match status" value="1"/>
</dbReference>
<feature type="transmembrane region" description="Helical" evidence="1">
    <location>
        <begin position="120"/>
        <end position="150"/>
    </location>
</feature>
<dbReference type="GO" id="GO:0005886">
    <property type="term" value="C:plasma membrane"/>
    <property type="evidence" value="ECO:0007669"/>
    <property type="project" value="UniProtKB-SubCell"/>
</dbReference>
<feature type="transmembrane region" description="Helical" evidence="1">
    <location>
        <begin position="74"/>
        <end position="99"/>
    </location>
</feature>
<gene>
    <name evidence="2" type="ORF">SMC7_04465</name>
</gene>
<dbReference type="Proteomes" id="UP000266328">
    <property type="component" value="Unassembled WGS sequence"/>
</dbReference>